<reference evidence="1 2" key="1">
    <citation type="journal article" date="2017" name="Mol. Biol. Evol.">
        <title>The 4-celled Tetrabaena socialis nuclear genome reveals the essential components for genetic control of cell number at the origin of multicellularity in the volvocine lineage.</title>
        <authorList>
            <person name="Featherston J."/>
            <person name="Arakaki Y."/>
            <person name="Hanschen E.R."/>
            <person name="Ferris P.J."/>
            <person name="Michod R.E."/>
            <person name="Olson B.J.S.C."/>
            <person name="Nozaki H."/>
            <person name="Durand P.M."/>
        </authorList>
    </citation>
    <scope>NUCLEOTIDE SEQUENCE [LARGE SCALE GENOMIC DNA]</scope>
    <source>
        <strain evidence="1 2">NIES-571</strain>
    </source>
</reference>
<gene>
    <name evidence="1" type="ORF">TSOC_000084</name>
</gene>
<organism evidence="1 2">
    <name type="scientific">Tetrabaena socialis</name>
    <dbReference type="NCBI Taxonomy" id="47790"/>
    <lineage>
        <taxon>Eukaryota</taxon>
        <taxon>Viridiplantae</taxon>
        <taxon>Chlorophyta</taxon>
        <taxon>core chlorophytes</taxon>
        <taxon>Chlorophyceae</taxon>
        <taxon>CS clade</taxon>
        <taxon>Chlamydomonadales</taxon>
        <taxon>Tetrabaenaceae</taxon>
        <taxon>Tetrabaena</taxon>
    </lineage>
</organism>
<dbReference type="EMBL" id="PGGS01000001">
    <property type="protein sequence ID" value="PNH12959.1"/>
    <property type="molecule type" value="Genomic_DNA"/>
</dbReference>
<protein>
    <submittedName>
        <fullName evidence="1">Uncharacterized protein</fullName>
    </submittedName>
</protein>
<proteinExistence type="predicted"/>
<dbReference type="Proteomes" id="UP000236333">
    <property type="component" value="Unassembled WGS sequence"/>
</dbReference>
<accession>A0A2J8AKC2</accession>
<name>A0A2J8AKC2_9CHLO</name>
<keyword evidence="2" id="KW-1185">Reference proteome</keyword>
<sequence>MKFLSVLCTTASTRPLFQAEQIEAQIARLCTPYALLMTLRLDSRALISRCRRASACSPCRMYDLDTSPIAKLQLSAFIALPPLYNRA</sequence>
<evidence type="ECO:0000313" key="2">
    <source>
        <dbReference type="Proteomes" id="UP000236333"/>
    </source>
</evidence>
<dbReference type="AlphaFoldDB" id="A0A2J8AKC2"/>
<comment type="caution">
    <text evidence="1">The sequence shown here is derived from an EMBL/GenBank/DDBJ whole genome shotgun (WGS) entry which is preliminary data.</text>
</comment>
<evidence type="ECO:0000313" key="1">
    <source>
        <dbReference type="EMBL" id="PNH12959.1"/>
    </source>
</evidence>